<dbReference type="SUPFAM" id="SSF51197">
    <property type="entry name" value="Clavaminate synthase-like"/>
    <property type="match status" value="1"/>
</dbReference>
<gene>
    <name evidence="1" type="ORF">NR989_02510</name>
</gene>
<dbReference type="Proteomes" id="UP001222275">
    <property type="component" value="Chromosome"/>
</dbReference>
<evidence type="ECO:0000313" key="1">
    <source>
        <dbReference type="EMBL" id="WEJ63142.1"/>
    </source>
</evidence>
<dbReference type="Gene3D" id="2.60.120.620">
    <property type="entry name" value="q2cbj1_9rhob like domain"/>
    <property type="match status" value="1"/>
</dbReference>
<dbReference type="RefSeq" id="WP_275595396.1">
    <property type="nucleotide sequence ID" value="NZ_CP102381.1"/>
</dbReference>
<name>A0ABY8CEC7_9GAMM</name>
<dbReference type="EMBL" id="CP102381">
    <property type="protein sequence ID" value="WEJ63142.1"/>
    <property type="molecule type" value="Genomic_DNA"/>
</dbReference>
<keyword evidence="1" id="KW-0223">Dioxygenase</keyword>
<protein>
    <submittedName>
        <fullName evidence="1">Phytanoyl-CoA dioxygenase family protein</fullName>
    </submittedName>
</protein>
<evidence type="ECO:0000313" key="2">
    <source>
        <dbReference type="Proteomes" id="UP001222275"/>
    </source>
</evidence>
<dbReference type="GO" id="GO:0051213">
    <property type="term" value="F:dioxygenase activity"/>
    <property type="evidence" value="ECO:0007669"/>
    <property type="project" value="UniProtKB-KW"/>
</dbReference>
<dbReference type="InterPro" id="IPR008775">
    <property type="entry name" value="Phytyl_CoA_dOase-like"/>
</dbReference>
<keyword evidence="2" id="KW-1185">Reference proteome</keyword>
<accession>A0ABY8CEC7</accession>
<keyword evidence="1" id="KW-0560">Oxidoreductase</keyword>
<reference evidence="1 2" key="1">
    <citation type="submission" date="2022-06" db="EMBL/GenBank/DDBJ databases">
        <title>Thiomicrohabdus sp. nov, an obligately chemolithoautotrophic, sulfur-oxidizing bacterium isolated from beach of Guanyin Mountain. Amoy.</title>
        <authorList>
            <person name="Zhu H."/>
        </authorList>
    </citation>
    <scope>NUCLEOTIDE SEQUENCE [LARGE SCALE GENOMIC DNA]</scope>
    <source>
        <strain evidence="1 2">XGS-01</strain>
    </source>
</reference>
<dbReference type="Pfam" id="PF05721">
    <property type="entry name" value="PhyH"/>
    <property type="match status" value="1"/>
</dbReference>
<sequence length="261" mass="30331">MFRFYEMIVRKFLFFNRWQYRFNKEVSQAIKEINKEKSEKENIAFIAEEVKNKGVFILNEALSSITLQAFRKEYNKFFESEESQFYAVDKHDGAVCIRVKPLWTVKNMFKFPITLSFFNVNSFDKITKRFYKNRTDKIHFMSEIFVHNTPETTEPLSGGLHWDRAQTLKFWIYLNDLEVENGPMRIELDSVQKNAAIRSSAKDPSKLVGGVDNIVEPENEVVYLTAPAGSVMIHDTDASHGATPVAKGKQRQIIRGHCRAI</sequence>
<organism evidence="1 2">
    <name type="scientific">Thiomicrorhabdus lithotrophica</name>
    <dbReference type="NCBI Taxonomy" id="2949997"/>
    <lineage>
        <taxon>Bacteria</taxon>
        <taxon>Pseudomonadati</taxon>
        <taxon>Pseudomonadota</taxon>
        <taxon>Gammaproteobacteria</taxon>
        <taxon>Thiotrichales</taxon>
        <taxon>Piscirickettsiaceae</taxon>
        <taxon>Thiomicrorhabdus</taxon>
    </lineage>
</organism>
<proteinExistence type="predicted"/>